<proteinExistence type="predicted"/>
<dbReference type="Proteomes" id="UP001497535">
    <property type="component" value="Unassembled WGS sequence"/>
</dbReference>
<comment type="caution">
    <text evidence="1">The sequence shown here is derived from an EMBL/GenBank/DDBJ whole genome shotgun (WGS) entry which is preliminary data.</text>
</comment>
<protein>
    <submittedName>
        <fullName evidence="1">Uncharacterized protein</fullName>
    </submittedName>
</protein>
<reference evidence="1" key="1">
    <citation type="submission" date="2023-11" db="EMBL/GenBank/DDBJ databases">
        <authorList>
            <person name="Poullet M."/>
        </authorList>
    </citation>
    <scope>NUCLEOTIDE SEQUENCE</scope>
    <source>
        <strain evidence="1">E1834</strain>
    </source>
</reference>
<keyword evidence="2" id="KW-1185">Reference proteome</keyword>
<dbReference type="EMBL" id="CAVMJV010000003">
    <property type="protein sequence ID" value="CAK5017365.1"/>
    <property type="molecule type" value="Genomic_DNA"/>
</dbReference>
<sequence length="109" mass="12605">MARRIPGQWQARIPLKVDGSLMLAVSTHFISNYTQQRSPQHFIFYDYALLKFGSNSTKPIECNRQKYSGWLFTSSKSLQLGFPYFLACSPSIYFRKAALIDCNTLTRRL</sequence>
<organism evidence="1 2">
    <name type="scientific">Meloidogyne enterolobii</name>
    <name type="common">Root-knot nematode worm</name>
    <name type="synonym">Meloidogyne mayaguensis</name>
    <dbReference type="NCBI Taxonomy" id="390850"/>
    <lineage>
        <taxon>Eukaryota</taxon>
        <taxon>Metazoa</taxon>
        <taxon>Ecdysozoa</taxon>
        <taxon>Nematoda</taxon>
        <taxon>Chromadorea</taxon>
        <taxon>Rhabditida</taxon>
        <taxon>Tylenchina</taxon>
        <taxon>Tylenchomorpha</taxon>
        <taxon>Tylenchoidea</taxon>
        <taxon>Meloidogynidae</taxon>
        <taxon>Meloidogyninae</taxon>
        <taxon>Meloidogyne</taxon>
    </lineage>
</organism>
<name>A0ACB0XU06_MELEN</name>
<gene>
    <name evidence="1" type="ORF">MENTE1834_LOCUS3497</name>
</gene>
<evidence type="ECO:0000313" key="2">
    <source>
        <dbReference type="Proteomes" id="UP001497535"/>
    </source>
</evidence>
<evidence type="ECO:0000313" key="1">
    <source>
        <dbReference type="EMBL" id="CAK5017365.1"/>
    </source>
</evidence>
<accession>A0ACB0XU06</accession>